<sequence length="61" mass="7227">MNHDETSQPGVNQEEFWVPKMMAKEYLEYLGSYTTSNGKFDNRKVVDLIKIFDLHLWMTSI</sequence>
<organism evidence="1">
    <name type="scientific">Arundo donax</name>
    <name type="common">Giant reed</name>
    <name type="synonym">Donax arundinaceus</name>
    <dbReference type="NCBI Taxonomy" id="35708"/>
    <lineage>
        <taxon>Eukaryota</taxon>
        <taxon>Viridiplantae</taxon>
        <taxon>Streptophyta</taxon>
        <taxon>Embryophyta</taxon>
        <taxon>Tracheophyta</taxon>
        <taxon>Spermatophyta</taxon>
        <taxon>Magnoliopsida</taxon>
        <taxon>Liliopsida</taxon>
        <taxon>Poales</taxon>
        <taxon>Poaceae</taxon>
        <taxon>PACMAD clade</taxon>
        <taxon>Arundinoideae</taxon>
        <taxon>Arundineae</taxon>
        <taxon>Arundo</taxon>
    </lineage>
</organism>
<accession>A0A0A9BB49</accession>
<reference evidence="1" key="1">
    <citation type="submission" date="2014-09" db="EMBL/GenBank/DDBJ databases">
        <authorList>
            <person name="Magalhaes I.L.F."/>
            <person name="Oliveira U."/>
            <person name="Santos F.R."/>
            <person name="Vidigal T.H.D.A."/>
            <person name="Brescovit A.D."/>
            <person name="Santos A.J."/>
        </authorList>
    </citation>
    <scope>NUCLEOTIDE SEQUENCE</scope>
    <source>
        <tissue evidence="1">Shoot tissue taken approximately 20 cm above the soil surface</tissue>
    </source>
</reference>
<protein>
    <submittedName>
        <fullName evidence="1">Uncharacterized protein</fullName>
    </submittedName>
</protein>
<reference evidence="1" key="2">
    <citation type="journal article" date="2015" name="Data Brief">
        <title>Shoot transcriptome of the giant reed, Arundo donax.</title>
        <authorList>
            <person name="Barrero R.A."/>
            <person name="Guerrero F.D."/>
            <person name="Moolhuijzen P."/>
            <person name="Goolsby J.A."/>
            <person name="Tidwell J."/>
            <person name="Bellgard S.E."/>
            <person name="Bellgard M.I."/>
        </authorList>
    </citation>
    <scope>NUCLEOTIDE SEQUENCE</scope>
    <source>
        <tissue evidence="1">Shoot tissue taken approximately 20 cm above the soil surface</tissue>
    </source>
</reference>
<evidence type="ECO:0000313" key="1">
    <source>
        <dbReference type="EMBL" id="JAD61174.1"/>
    </source>
</evidence>
<dbReference type="AlphaFoldDB" id="A0A0A9BB49"/>
<proteinExistence type="predicted"/>
<name>A0A0A9BB49_ARUDO</name>
<dbReference type="EMBL" id="GBRH01236721">
    <property type="protein sequence ID" value="JAD61174.1"/>
    <property type="molecule type" value="Transcribed_RNA"/>
</dbReference>